<reference evidence="1 2" key="1">
    <citation type="submission" date="2017-11" db="EMBL/GenBank/DDBJ databases">
        <title>Complete genome sequence of Streptomyces lavendulae subsp. lavendulae CCM 3239 (formerly 'Streptomyces aureofaciens CCM 3239'), the producer of the angucycline-type antibiotic auricin.</title>
        <authorList>
            <person name="Busche T."/>
            <person name="Novakova R."/>
            <person name="Al'Dilaimi A."/>
            <person name="Homerova D."/>
            <person name="Feckova L."/>
            <person name="Rezuchova B."/>
            <person name="Mingyar E."/>
            <person name="Csolleiova D."/>
            <person name="Bekeova C."/>
            <person name="Winkler A."/>
            <person name="Sevcikova B."/>
            <person name="Kalinowski J."/>
            <person name="Kormanec J."/>
            <person name="Ruckert C."/>
        </authorList>
    </citation>
    <scope>NUCLEOTIDE SEQUENCE [LARGE SCALE GENOMIC DNA]</scope>
    <source>
        <strain evidence="1 2">CCM 3239</strain>
    </source>
</reference>
<gene>
    <name evidence="1" type="ORF">SLAV_35830</name>
</gene>
<dbReference type="PANTHER" id="PTHR47623:SF1">
    <property type="entry name" value="OS09G0287300 PROTEIN"/>
    <property type="match status" value="1"/>
</dbReference>
<dbReference type="KEGG" id="slx:SLAV_35830"/>
<dbReference type="Pfam" id="PF00300">
    <property type="entry name" value="His_Phos_1"/>
    <property type="match status" value="1"/>
</dbReference>
<organism evidence="1 2">
    <name type="scientific">Streptomyces lavendulae subsp. lavendulae</name>
    <dbReference type="NCBI Taxonomy" id="58340"/>
    <lineage>
        <taxon>Bacteria</taxon>
        <taxon>Bacillati</taxon>
        <taxon>Actinomycetota</taxon>
        <taxon>Actinomycetes</taxon>
        <taxon>Kitasatosporales</taxon>
        <taxon>Streptomycetaceae</taxon>
        <taxon>Streptomyces</taxon>
    </lineage>
</organism>
<proteinExistence type="predicted"/>
<dbReference type="Proteomes" id="UP000231791">
    <property type="component" value="Chromosome"/>
</dbReference>
<dbReference type="Gene3D" id="3.40.50.1240">
    <property type="entry name" value="Phosphoglycerate mutase-like"/>
    <property type="match status" value="1"/>
</dbReference>
<dbReference type="InterPro" id="IPR013078">
    <property type="entry name" value="His_Pase_superF_clade-1"/>
</dbReference>
<dbReference type="AlphaFoldDB" id="A0A2K8PTG6"/>
<protein>
    <submittedName>
        <fullName evidence="1">Phosphohistidine phosphatase</fullName>
    </submittedName>
</protein>
<keyword evidence="2" id="KW-1185">Reference proteome</keyword>
<accession>A0A2K8PTG6</accession>
<dbReference type="SUPFAM" id="SSF53254">
    <property type="entry name" value="Phosphoglycerate mutase-like"/>
    <property type="match status" value="1"/>
</dbReference>
<sequence>MRVRGFRGHRTMTVYPYPAAKETAMPSGPAPHTTSSAPAGAFGCRLLLVRHAKAEPKQESVEDIARSLSERGRADAARQGRWLAESGPAPALVLCSPARRTRETWQLMAAALADPPDAVYDERLYGAEPNVMVTVLAERAAGLGCVALVGHNPGVQEMASALCGSGSPGLLEALAGGFPTAGVAVVDLPGGWDALTPGTGTLTAFRAPRG</sequence>
<dbReference type="PANTHER" id="PTHR47623">
    <property type="entry name" value="OS09G0287300 PROTEIN"/>
    <property type="match status" value="1"/>
</dbReference>
<dbReference type="SMART" id="SM00855">
    <property type="entry name" value="PGAM"/>
    <property type="match status" value="1"/>
</dbReference>
<dbReference type="CDD" id="cd07067">
    <property type="entry name" value="HP_PGM_like"/>
    <property type="match status" value="1"/>
</dbReference>
<evidence type="ECO:0000313" key="2">
    <source>
        <dbReference type="Proteomes" id="UP000231791"/>
    </source>
</evidence>
<dbReference type="EMBL" id="CP024985">
    <property type="protein sequence ID" value="ATZ28935.1"/>
    <property type="molecule type" value="Genomic_DNA"/>
</dbReference>
<name>A0A2K8PTG6_STRLA</name>
<dbReference type="InterPro" id="IPR029033">
    <property type="entry name" value="His_PPase_superfam"/>
</dbReference>
<evidence type="ECO:0000313" key="1">
    <source>
        <dbReference type="EMBL" id="ATZ28935.1"/>
    </source>
</evidence>